<reference evidence="1" key="1">
    <citation type="submission" date="2022-11" db="EMBL/GenBank/DDBJ databases">
        <authorList>
            <person name="Hyden B.L."/>
            <person name="Feng K."/>
            <person name="Yates T."/>
            <person name="Jawdy S."/>
            <person name="Smart L.B."/>
            <person name="Muchero W."/>
        </authorList>
    </citation>
    <scope>NUCLEOTIDE SEQUENCE</scope>
    <source>
        <tissue evidence="1">Shoot tip</tissue>
    </source>
</reference>
<dbReference type="AlphaFoldDB" id="A0A9Q0PB02"/>
<protein>
    <submittedName>
        <fullName evidence="1">Uncharacterized protein</fullName>
    </submittedName>
</protein>
<evidence type="ECO:0000313" key="1">
    <source>
        <dbReference type="EMBL" id="KAJ6684925.1"/>
    </source>
</evidence>
<reference evidence="1" key="2">
    <citation type="journal article" date="2023" name="Int. J. Mol. Sci.">
        <title>De Novo Assembly and Annotation of 11 Diverse Shrub Willow (Salix) Genomes Reveals Novel Gene Organization in Sex-Linked Regions.</title>
        <authorList>
            <person name="Hyden B."/>
            <person name="Feng K."/>
            <person name="Yates T.B."/>
            <person name="Jawdy S."/>
            <person name="Cereghino C."/>
            <person name="Smart L.B."/>
            <person name="Muchero W."/>
        </authorList>
    </citation>
    <scope>NUCLEOTIDE SEQUENCE</scope>
    <source>
        <tissue evidence="1">Shoot tip</tissue>
    </source>
</reference>
<dbReference type="Proteomes" id="UP001151532">
    <property type="component" value="Chromosome 2"/>
</dbReference>
<name>A0A9Q0PB02_SALPP</name>
<dbReference type="EMBL" id="JAPFFK010000019">
    <property type="protein sequence ID" value="KAJ6684925.1"/>
    <property type="molecule type" value="Genomic_DNA"/>
</dbReference>
<sequence length="146" mass="16280">MTTKRDSSKLIFKAIVTLNYRSATPPGRLSSSLKTLLRCETLQALSAQVALKNSNPHVQLAVVFHHPRQHYPCLKIHLQKAHQTRQHQEKKALALALNPTHAPQPILGLIQAPEWCPILGLIPAPEWCLGVSQVASFSHHLNLIEM</sequence>
<comment type="caution">
    <text evidence="1">The sequence shown here is derived from an EMBL/GenBank/DDBJ whole genome shotgun (WGS) entry which is preliminary data.</text>
</comment>
<gene>
    <name evidence="1" type="ORF">OIU79_015086</name>
</gene>
<keyword evidence="2" id="KW-1185">Reference proteome</keyword>
<organism evidence="1 2">
    <name type="scientific">Salix purpurea</name>
    <name type="common">Purple osier willow</name>
    <dbReference type="NCBI Taxonomy" id="77065"/>
    <lineage>
        <taxon>Eukaryota</taxon>
        <taxon>Viridiplantae</taxon>
        <taxon>Streptophyta</taxon>
        <taxon>Embryophyta</taxon>
        <taxon>Tracheophyta</taxon>
        <taxon>Spermatophyta</taxon>
        <taxon>Magnoliopsida</taxon>
        <taxon>eudicotyledons</taxon>
        <taxon>Gunneridae</taxon>
        <taxon>Pentapetalae</taxon>
        <taxon>rosids</taxon>
        <taxon>fabids</taxon>
        <taxon>Malpighiales</taxon>
        <taxon>Salicaceae</taxon>
        <taxon>Saliceae</taxon>
        <taxon>Salix</taxon>
    </lineage>
</organism>
<evidence type="ECO:0000313" key="2">
    <source>
        <dbReference type="Proteomes" id="UP001151532"/>
    </source>
</evidence>
<accession>A0A9Q0PB02</accession>
<proteinExistence type="predicted"/>